<dbReference type="PROSITE" id="PS50235">
    <property type="entry name" value="USP_3"/>
    <property type="match status" value="1"/>
</dbReference>
<keyword evidence="6 15" id="KW-0863">Zinc-finger</keyword>
<feature type="domain" description="USP" evidence="18">
    <location>
        <begin position="319"/>
        <end position="790"/>
    </location>
</feature>
<dbReference type="CDD" id="cd14327">
    <property type="entry name" value="UBA_atUPL1_2_like"/>
    <property type="match status" value="1"/>
</dbReference>
<accession>A0A8D9I6U5</accession>
<dbReference type="GO" id="GO:0016579">
    <property type="term" value="P:protein deubiquitination"/>
    <property type="evidence" value="ECO:0007669"/>
    <property type="project" value="InterPro"/>
</dbReference>
<feature type="binding site" evidence="13">
    <location>
        <position position="197"/>
    </location>
    <ligand>
        <name>substrate</name>
    </ligand>
</feature>
<evidence type="ECO:0000313" key="21">
    <source>
        <dbReference type="Proteomes" id="UP000001940"/>
    </source>
</evidence>
<feature type="binding site" evidence="14">
    <location>
        <position position="185"/>
    </location>
    <ligand>
        <name>Zn(2+)</name>
        <dbReference type="ChEBI" id="CHEBI:29105"/>
    </ligand>
</feature>
<keyword evidence="9 11" id="KW-0788">Thiol protease</keyword>
<keyword evidence="21" id="KW-1185">Reference proteome</keyword>
<dbReference type="PANTHER" id="PTHR24006:SF664">
    <property type="entry name" value="UBIQUITIN CARBOXYL-TERMINAL HYDROLASE"/>
    <property type="match status" value="1"/>
</dbReference>
<feature type="binding site" evidence="14">
    <location>
        <position position="224"/>
    </location>
    <ligand>
        <name>Zn(2+)</name>
        <dbReference type="ChEBI" id="CHEBI:29105"/>
    </ligand>
</feature>
<keyword evidence="7 11" id="KW-0833">Ubl conjugation pathway</keyword>
<dbReference type="PROSITE" id="PS50271">
    <property type="entry name" value="ZF_UBP"/>
    <property type="match status" value="1"/>
</dbReference>
<dbReference type="InterPro" id="IPR041432">
    <property type="entry name" value="UBP13_Znf-UBP_var"/>
</dbReference>
<dbReference type="InterPro" id="IPR009060">
    <property type="entry name" value="UBA-like_sf"/>
</dbReference>
<dbReference type="OrthoDB" id="361536at2759"/>
<evidence type="ECO:0000256" key="14">
    <source>
        <dbReference type="PIRSR" id="PIRSR016308-3"/>
    </source>
</evidence>
<dbReference type="InterPro" id="IPR015940">
    <property type="entry name" value="UBA"/>
</dbReference>
<evidence type="ECO:0000256" key="9">
    <source>
        <dbReference type="ARBA" id="ARBA00022807"/>
    </source>
</evidence>
<feature type="active site" description="Proton acceptor" evidence="12">
    <location>
        <position position="752"/>
    </location>
</feature>
<keyword evidence="4 11" id="KW-0479">Metal-binding</keyword>
<dbReference type="Pfam" id="PF17807">
    <property type="entry name" value="zf-UBP_var"/>
    <property type="match status" value="1"/>
</dbReference>
<dbReference type="InterPro" id="IPR018200">
    <property type="entry name" value="USP_CS"/>
</dbReference>
<gene>
    <name evidence="20 22" type="primary">usp-5</name>
    <name evidence="20" type="ORF">CELE_T27A3.2</name>
    <name evidence="22" type="ORF">T27A3.2</name>
</gene>
<dbReference type="GO" id="GO:0006508">
    <property type="term" value="P:proteolysis"/>
    <property type="evidence" value="ECO:0007669"/>
    <property type="project" value="UniProtKB-KW"/>
</dbReference>
<dbReference type="Gene3D" id="3.30.40.10">
    <property type="entry name" value="Zinc/RING finger domain, C3HC4 (zinc finger)"/>
    <property type="match status" value="2"/>
</dbReference>
<dbReference type="InterPro" id="IPR016652">
    <property type="entry name" value="Ubiquitinyl_hydrolase"/>
</dbReference>
<evidence type="ECO:0000256" key="11">
    <source>
        <dbReference type="PIRNR" id="PIRNR016308"/>
    </source>
</evidence>
<dbReference type="Pfam" id="PF02148">
    <property type="entry name" value="zf-UBP"/>
    <property type="match status" value="1"/>
</dbReference>
<evidence type="ECO:0000256" key="13">
    <source>
        <dbReference type="PIRSR" id="PIRSR016308-2"/>
    </source>
</evidence>
<evidence type="ECO:0000259" key="18">
    <source>
        <dbReference type="PROSITE" id="PS50235"/>
    </source>
</evidence>
<evidence type="ECO:0000256" key="12">
    <source>
        <dbReference type="PIRSR" id="PIRSR016308-1"/>
    </source>
</evidence>
<dbReference type="InterPro" id="IPR050164">
    <property type="entry name" value="Peptidase_C19"/>
</dbReference>
<dbReference type="InterPro" id="IPR038765">
    <property type="entry name" value="Papain-like_cys_pep_sf"/>
</dbReference>
<dbReference type="PANTHER" id="PTHR24006">
    <property type="entry name" value="UBIQUITIN CARBOXYL-TERMINAL HYDROLASE"/>
    <property type="match status" value="1"/>
</dbReference>
<feature type="domain" description="UBP-type" evidence="19">
    <location>
        <begin position="161"/>
        <end position="277"/>
    </location>
</feature>
<keyword evidence="8 11" id="KW-0378">Hydrolase</keyword>
<feature type="binding site" evidence="13">
    <location>
        <position position="253"/>
    </location>
    <ligand>
        <name>substrate</name>
    </ligand>
</feature>
<dbReference type="SMART" id="SM00290">
    <property type="entry name" value="ZnF_UBP"/>
    <property type="match status" value="1"/>
</dbReference>
<dbReference type="GO" id="GO:0008270">
    <property type="term" value="F:zinc ion binding"/>
    <property type="evidence" value="ECO:0007669"/>
    <property type="project" value="UniProtKB-UniRule"/>
</dbReference>
<dbReference type="EMBL" id="BX284601">
    <property type="protein sequence ID" value="CAG8860231.1"/>
    <property type="molecule type" value="Genomic_DNA"/>
</dbReference>
<dbReference type="InterPro" id="IPR013083">
    <property type="entry name" value="Znf_RING/FYVE/PHD"/>
</dbReference>
<dbReference type="GO" id="GO:0005634">
    <property type="term" value="C:nucleus"/>
    <property type="evidence" value="ECO:0000318"/>
    <property type="project" value="GO_Central"/>
</dbReference>
<dbReference type="Gene3D" id="1.10.8.10">
    <property type="entry name" value="DNA helicase RuvA subunit, C-terminal domain"/>
    <property type="match status" value="2"/>
</dbReference>
<dbReference type="PROSITE" id="PS00973">
    <property type="entry name" value="USP_2"/>
    <property type="match status" value="1"/>
</dbReference>
<dbReference type="CDD" id="cd02658">
    <property type="entry name" value="Peptidase_C19B"/>
    <property type="match status" value="1"/>
</dbReference>
<feature type="binding site" evidence="13">
    <location>
        <position position="255"/>
    </location>
    <ligand>
        <name>substrate</name>
    </ligand>
</feature>
<dbReference type="Pfam" id="PF00443">
    <property type="entry name" value="UCH"/>
    <property type="match status" value="1"/>
</dbReference>
<comment type="similarity">
    <text evidence="2 11 16">Belongs to the peptidase C19 family.</text>
</comment>
<evidence type="ECO:0007829" key="23">
    <source>
        <dbReference type="PeptideAtlas" id="A0A8D9I6U5"/>
    </source>
</evidence>
<evidence type="ECO:0000256" key="3">
    <source>
        <dbReference type="ARBA" id="ARBA00022670"/>
    </source>
</evidence>
<feature type="binding site" evidence="13">
    <location>
        <position position="258"/>
    </location>
    <ligand>
        <name>substrate</name>
    </ligand>
</feature>
<dbReference type="GO" id="GO:0005829">
    <property type="term" value="C:cytosol"/>
    <property type="evidence" value="ECO:0000318"/>
    <property type="project" value="GO_Central"/>
</dbReference>
<dbReference type="PROSITE" id="PS50030">
    <property type="entry name" value="UBA"/>
    <property type="match status" value="2"/>
</dbReference>
<dbReference type="Pfam" id="PF00627">
    <property type="entry name" value="UBA"/>
    <property type="match status" value="1"/>
</dbReference>
<feature type="domain" description="UBA" evidence="17">
    <location>
        <begin position="595"/>
        <end position="636"/>
    </location>
</feature>
<evidence type="ECO:0000313" key="22">
    <source>
        <dbReference type="WormBase" id="T27A3.2b"/>
    </source>
</evidence>
<dbReference type="RefSeq" id="NP_001391078.1">
    <property type="nucleotide sequence ID" value="NM_001404186.1"/>
</dbReference>
<organism evidence="20 21">
    <name type="scientific">Caenorhabditis elegans</name>
    <dbReference type="NCBI Taxonomy" id="6239"/>
    <lineage>
        <taxon>Eukaryota</taxon>
        <taxon>Metazoa</taxon>
        <taxon>Ecdysozoa</taxon>
        <taxon>Nematoda</taxon>
        <taxon>Chromadorea</taxon>
        <taxon>Rhabditida</taxon>
        <taxon>Rhabditina</taxon>
        <taxon>Rhabditomorpha</taxon>
        <taxon>Rhabditoidea</taxon>
        <taxon>Rhabditidae</taxon>
        <taxon>Peloderinae</taxon>
        <taxon>Caenorhabditis</taxon>
    </lineage>
</organism>
<evidence type="ECO:0000256" key="15">
    <source>
        <dbReference type="PROSITE-ProRule" id="PRU00502"/>
    </source>
</evidence>
<evidence type="ECO:0000256" key="1">
    <source>
        <dbReference type="ARBA" id="ARBA00000707"/>
    </source>
</evidence>
<evidence type="ECO:0000256" key="4">
    <source>
        <dbReference type="ARBA" id="ARBA00022723"/>
    </source>
</evidence>
<keyword evidence="5" id="KW-0677">Repeat</keyword>
<feature type="binding site" evidence="13">
    <location>
        <begin position="209"/>
        <end position="212"/>
    </location>
    <ligand>
        <name>substrate</name>
    </ligand>
</feature>
<feature type="binding site" evidence="14">
    <location>
        <position position="207"/>
    </location>
    <ligand>
        <name>Zn(2+)</name>
        <dbReference type="ChEBI" id="CHEBI:29105"/>
    </ligand>
</feature>
<dbReference type="SMART" id="SM00165">
    <property type="entry name" value="UBA"/>
    <property type="match status" value="2"/>
</dbReference>
<dbReference type="CDD" id="cd14296">
    <property type="entry name" value="UBA1_scUBP14_like"/>
    <property type="match status" value="1"/>
</dbReference>
<dbReference type="CTD" id="172296"/>
<comment type="catalytic activity">
    <reaction evidence="1 11 16">
        <text>Thiol-dependent hydrolysis of ester, thioester, amide, peptide and isopeptide bonds formed by the C-terminal Gly of ubiquitin (a 76-residue protein attached to proteins as an intracellular targeting signal).</text>
        <dbReference type="EC" id="3.4.19.12"/>
    </reaction>
</comment>
<dbReference type="WormBase" id="T27A3.2b">
    <property type="protein sequence ID" value="CE54350"/>
    <property type="gene ID" value="WBGene00020839"/>
    <property type="gene designation" value="usp-5"/>
</dbReference>
<dbReference type="FunFam" id="1.10.8.10:FF:000086">
    <property type="entry name" value="Ubiquitin carboxyl-terminal hydrolase"/>
    <property type="match status" value="1"/>
</dbReference>
<feature type="active site" description="Nucleophile" evidence="12">
    <location>
        <position position="328"/>
    </location>
</feature>
<dbReference type="InterPro" id="IPR001607">
    <property type="entry name" value="Znf_UBP"/>
</dbReference>
<evidence type="ECO:0000256" key="10">
    <source>
        <dbReference type="ARBA" id="ARBA00022833"/>
    </source>
</evidence>
<dbReference type="PROSITE" id="PS00972">
    <property type="entry name" value="USP_1"/>
    <property type="match status" value="1"/>
</dbReference>
<keyword evidence="3 11" id="KW-0645">Protease</keyword>
<dbReference type="FunCoup" id="A0A8D9I6U5">
    <property type="interactions" value="3125"/>
</dbReference>
<evidence type="ECO:0000256" key="7">
    <source>
        <dbReference type="ARBA" id="ARBA00022786"/>
    </source>
</evidence>
<evidence type="ECO:0000256" key="5">
    <source>
        <dbReference type="ARBA" id="ARBA00022737"/>
    </source>
</evidence>
<keyword evidence="23" id="KW-1267">Proteomics identification</keyword>
<dbReference type="EC" id="3.4.19.12" evidence="11 16"/>
<sequence length="791" mass="89059">MDVETAVRSAVDAGAFIRPTFDQKIFKDQCAYCFKDPHGKDGLYISLKNYHAFCREHAEIYGTTSGNTLFVQFESTKKIIEERTDGEPTSKMTKLTIDSDPKFEFEDKYCVVVHPEYSQQVKNVQNLPEIAEAIAQIANTTSAERLSLLSSTSNAWDAEIKLITKHQNLEQQDNGKHLALTGWTCEVEGCGLNDNLWLNLTDGAVRCGRSQFLSDGKKTNGNGHMQDYFDSTRFPLVVKLGTISSNLELIDVYSYDEDDAVIDPNLEKHLKHFGLDPTKMEKTAKSTMEMELDMNEKWEWSKCTEDGLLLEPIFGPGYTGLVNTGSSCYMNSVLQALVTVDSFQTRYGEQGLETLVNCPLDKLHNDFNAQFSKVVRAMLSGDYSSEMDPTNNHIKPLQFKRVAAGNHRDFSTSKQQDVEEYIRFLFEKIAENSRTEVIDPTDSFKFKAINRFEDRGTRRVRYTDQEEMLIRLPISGVKDLLRPIPDTENRYSVDMKAAIHAYFDVQKIDDYISPITGEPKGATNTISMKTFPDYLFFQVSKFAYNVDGTQKKLDMELEIEEELDLSGYRGHGKLEHEIALPDEEPTAPRTTPDIPASVRFVAGELMLMGFCENACYRAAYYSNGNVEIASNWLMEHMDDSDINDLFVIPSGTPSARGEVDPNLVASIVEMGFSNHQAKYALKQVPTVAEAVEWLFANMDSIPVESAAVGLSSDAPEPSVTESATQKTFKDGGEKYKLIGMISHMGSRPDSGHYVAHMLKEGKWVLFNDEKVALSQDPPKKLAYVYLYKRIA</sequence>
<dbReference type="SUPFAM" id="SSF54001">
    <property type="entry name" value="Cysteine proteinases"/>
    <property type="match status" value="1"/>
</dbReference>
<dbReference type="GO" id="GO:0004843">
    <property type="term" value="F:cysteine-type deubiquitinase activity"/>
    <property type="evidence" value="ECO:0000318"/>
    <property type="project" value="GO_Central"/>
</dbReference>
<dbReference type="GO" id="GO:0031647">
    <property type="term" value="P:regulation of protein stability"/>
    <property type="evidence" value="ECO:0000318"/>
    <property type="project" value="GO_Central"/>
</dbReference>
<evidence type="ECO:0000256" key="8">
    <source>
        <dbReference type="ARBA" id="ARBA00022801"/>
    </source>
</evidence>
<reference evidence="20 21" key="1">
    <citation type="journal article" date="1998" name="Science">
        <title>Genome sequence of the nematode C. elegans: a platform for investigating biology.</title>
        <authorList>
            <consortium name="The C. elegans sequencing consortium"/>
            <person name="Sulson J.E."/>
            <person name="Waterston R."/>
        </authorList>
    </citation>
    <scope>NUCLEOTIDE SEQUENCE [LARGE SCALE GENOMIC DNA]</scope>
    <source>
        <strain evidence="20 21">Bristol N2</strain>
    </source>
</reference>
<dbReference type="InterPro" id="IPR028889">
    <property type="entry name" value="USP"/>
</dbReference>
<evidence type="ECO:0000256" key="16">
    <source>
        <dbReference type="RuleBase" id="RU366025"/>
    </source>
</evidence>
<proteinExistence type="evidence at protein level"/>
<name>A0A8D9I6U5_CAEEL</name>
<dbReference type="FunFam" id="3.30.40.10:FF:000396">
    <property type="entry name" value="Ubiquitin carboxyl-terminal hydrolase"/>
    <property type="match status" value="1"/>
</dbReference>
<evidence type="ECO:0000256" key="2">
    <source>
        <dbReference type="ARBA" id="ARBA00009085"/>
    </source>
</evidence>
<feature type="binding site" evidence="14">
    <location>
        <position position="190"/>
    </location>
    <ligand>
        <name>Zn(2+)</name>
        <dbReference type="ChEBI" id="CHEBI:29105"/>
    </ligand>
</feature>
<dbReference type="SUPFAM" id="SSF46934">
    <property type="entry name" value="UBA-like"/>
    <property type="match status" value="1"/>
</dbReference>
<dbReference type="GeneID" id="172296"/>
<dbReference type="SUPFAM" id="SSF57850">
    <property type="entry name" value="RING/U-box"/>
    <property type="match status" value="1"/>
</dbReference>
<evidence type="ECO:0000256" key="6">
    <source>
        <dbReference type="ARBA" id="ARBA00022771"/>
    </source>
</evidence>
<dbReference type="Gene3D" id="3.90.70.10">
    <property type="entry name" value="Cysteine proteinases"/>
    <property type="match status" value="1"/>
</dbReference>
<protein>
    <recommendedName>
        <fullName evidence="11 16">Ubiquitin carboxyl-terminal hydrolase</fullName>
        <ecNumber evidence="11 16">3.4.19.12</ecNumber>
    </recommendedName>
</protein>
<evidence type="ECO:0000259" key="19">
    <source>
        <dbReference type="PROSITE" id="PS50271"/>
    </source>
</evidence>
<dbReference type="InterPro" id="IPR001394">
    <property type="entry name" value="Peptidase_C19_UCH"/>
</dbReference>
<dbReference type="KEGG" id="cel:CELE_T27A3.2"/>
<evidence type="ECO:0000313" key="20">
    <source>
        <dbReference type="EMBL" id="CAG8860231.1"/>
    </source>
</evidence>
<dbReference type="Proteomes" id="UP000001940">
    <property type="component" value="Chromosome I"/>
</dbReference>
<evidence type="ECO:0000259" key="17">
    <source>
        <dbReference type="PROSITE" id="PS50030"/>
    </source>
</evidence>
<dbReference type="AGR" id="WB:WBGene00020839"/>
<keyword evidence="10 11" id="KW-0862">Zinc</keyword>
<dbReference type="SMR" id="A0A8D9I6U5"/>
<dbReference type="PIRSF" id="PIRSF016308">
    <property type="entry name" value="UBP"/>
    <property type="match status" value="1"/>
</dbReference>
<dbReference type="AlphaFoldDB" id="A0A8D9I6U5"/>
<feature type="domain" description="UBA" evidence="17">
    <location>
        <begin position="658"/>
        <end position="697"/>
    </location>
</feature>